<dbReference type="PATRIC" id="fig|1618983.3.peg.437"/>
<name>A0A0G0YFU3_9BACT</name>
<evidence type="ECO:0000313" key="2">
    <source>
        <dbReference type="EMBL" id="KKR99187.1"/>
    </source>
</evidence>
<keyword evidence="1" id="KW-1133">Transmembrane helix</keyword>
<evidence type="ECO:0000313" key="3">
    <source>
        <dbReference type="Proteomes" id="UP000033930"/>
    </source>
</evidence>
<reference evidence="2 3" key="1">
    <citation type="journal article" date="2015" name="Nature">
        <title>rRNA introns, odd ribosomes, and small enigmatic genomes across a large radiation of phyla.</title>
        <authorList>
            <person name="Brown C.T."/>
            <person name="Hug L.A."/>
            <person name="Thomas B.C."/>
            <person name="Sharon I."/>
            <person name="Castelle C.J."/>
            <person name="Singh A."/>
            <person name="Wilkins M.J."/>
            <person name="Williams K.H."/>
            <person name="Banfield J.F."/>
        </authorList>
    </citation>
    <scope>NUCLEOTIDE SEQUENCE [LARGE SCALE GENOMIC DNA]</scope>
</reference>
<dbReference type="AlphaFoldDB" id="A0A0G0YFU3"/>
<keyword evidence="1" id="KW-0472">Membrane</keyword>
<feature type="transmembrane region" description="Helical" evidence="1">
    <location>
        <begin position="74"/>
        <end position="95"/>
    </location>
</feature>
<organism evidence="2 3">
    <name type="scientific">Candidatus Uhrbacteria bacterium GW2011_GWC1_41_20</name>
    <dbReference type="NCBI Taxonomy" id="1618983"/>
    <lineage>
        <taxon>Bacteria</taxon>
        <taxon>Candidatus Uhriibacteriota</taxon>
    </lineage>
</organism>
<dbReference type="EMBL" id="LCAW01000009">
    <property type="protein sequence ID" value="KKR99187.1"/>
    <property type="molecule type" value="Genomic_DNA"/>
</dbReference>
<evidence type="ECO:0000256" key="1">
    <source>
        <dbReference type="SAM" id="Phobius"/>
    </source>
</evidence>
<sequence length="115" mass="12667">MSKKVKAKEEVKVVVKKVVKKPVEKMKAPAMPKLTAKKKTKVAMHANDVHEPLPQIHHVCRSCNALPIGSIELVSLLLVLVFALSAVLITSVYALDQRSAEISYLQTQIAELQAE</sequence>
<proteinExistence type="predicted"/>
<protein>
    <submittedName>
        <fullName evidence="2">Uncharacterized protein</fullName>
    </submittedName>
</protein>
<dbReference type="Proteomes" id="UP000033930">
    <property type="component" value="Unassembled WGS sequence"/>
</dbReference>
<comment type="caution">
    <text evidence="2">The sequence shown here is derived from an EMBL/GenBank/DDBJ whole genome shotgun (WGS) entry which is preliminary data.</text>
</comment>
<gene>
    <name evidence="2" type="ORF">UU50_C0009G0004</name>
</gene>
<accession>A0A0G0YFU3</accession>
<keyword evidence="1" id="KW-0812">Transmembrane</keyword>